<evidence type="ECO:0000256" key="1">
    <source>
        <dbReference type="ARBA" id="ARBA00004651"/>
    </source>
</evidence>
<dbReference type="CDD" id="cd18548">
    <property type="entry name" value="ABC_6TM_Tm287_like"/>
    <property type="match status" value="1"/>
</dbReference>
<evidence type="ECO:0000256" key="6">
    <source>
        <dbReference type="ARBA" id="ARBA00022840"/>
    </source>
</evidence>
<gene>
    <name evidence="12" type="ORF">SAMN04487884_12165</name>
</gene>
<keyword evidence="5" id="KW-0547">Nucleotide-binding</keyword>
<accession>A0A1H9V7U3</accession>
<keyword evidence="4 9" id="KW-0812">Transmembrane</keyword>
<evidence type="ECO:0000256" key="5">
    <source>
        <dbReference type="ARBA" id="ARBA00022741"/>
    </source>
</evidence>
<keyword evidence="3" id="KW-1003">Cell membrane</keyword>
<evidence type="ECO:0000256" key="7">
    <source>
        <dbReference type="ARBA" id="ARBA00022989"/>
    </source>
</evidence>
<dbReference type="InterPro" id="IPR003439">
    <property type="entry name" value="ABC_transporter-like_ATP-bd"/>
</dbReference>
<dbReference type="SUPFAM" id="SSF90123">
    <property type="entry name" value="ABC transporter transmembrane region"/>
    <property type="match status" value="1"/>
</dbReference>
<dbReference type="InterPro" id="IPR017871">
    <property type="entry name" value="ABC_transporter-like_CS"/>
</dbReference>
<dbReference type="InterPro" id="IPR036640">
    <property type="entry name" value="ABC1_TM_sf"/>
</dbReference>
<dbReference type="RefSeq" id="WP_074757459.1">
    <property type="nucleotide sequence ID" value="NZ_FOGJ01000021.1"/>
</dbReference>
<feature type="domain" description="ABC transmembrane type-1" evidence="11">
    <location>
        <begin position="16"/>
        <end position="298"/>
    </location>
</feature>
<dbReference type="eggNOG" id="COG1132">
    <property type="taxonomic scope" value="Bacteria"/>
</dbReference>
<dbReference type="SUPFAM" id="SSF52540">
    <property type="entry name" value="P-loop containing nucleoside triphosphate hydrolases"/>
    <property type="match status" value="1"/>
</dbReference>
<dbReference type="PROSITE" id="PS00211">
    <property type="entry name" value="ABC_TRANSPORTER_1"/>
    <property type="match status" value="1"/>
</dbReference>
<dbReference type="EMBL" id="FOGJ01000021">
    <property type="protein sequence ID" value="SES17333.1"/>
    <property type="molecule type" value="Genomic_DNA"/>
</dbReference>
<evidence type="ECO:0000256" key="8">
    <source>
        <dbReference type="ARBA" id="ARBA00023136"/>
    </source>
</evidence>
<keyword evidence="6 12" id="KW-0067">ATP-binding</keyword>
<dbReference type="SMART" id="SM00382">
    <property type="entry name" value="AAA"/>
    <property type="match status" value="1"/>
</dbReference>
<evidence type="ECO:0000256" key="9">
    <source>
        <dbReference type="SAM" id="Phobius"/>
    </source>
</evidence>
<dbReference type="PROSITE" id="PS50893">
    <property type="entry name" value="ABC_TRANSPORTER_2"/>
    <property type="match status" value="1"/>
</dbReference>
<dbReference type="GO" id="GO:0015421">
    <property type="term" value="F:ABC-type oligopeptide transporter activity"/>
    <property type="evidence" value="ECO:0007669"/>
    <property type="project" value="TreeGrafter"/>
</dbReference>
<dbReference type="Proteomes" id="UP000182584">
    <property type="component" value="Unassembled WGS sequence"/>
</dbReference>
<dbReference type="OrthoDB" id="9762778at2"/>
<feature type="transmembrane region" description="Helical" evidence="9">
    <location>
        <begin position="133"/>
        <end position="150"/>
    </location>
</feature>
<evidence type="ECO:0000313" key="12">
    <source>
        <dbReference type="EMBL" id="SES17333.1"/>
    </source>
</evidence>
<feature type="transmembrane region" description="Helical" evidence="9">
    <location>
        <begin position="12"/>
        <end position="36"/>
    </location>
</feature>
<dbReference type="GO" id="GO:0005886">
    <property type="term" value="C:plasma membrane"/>
    <property type="evidence" value="ECO:0007669"/>
    <property type="project" value="UniProtKB-SubCell"/>
</dbReference>
<protein>
    <submittedName>
        <fullName evidence="12">ATP-binding cassette, subfamily B</fullName>
    </submittedName>
</protein>
<feature type="transmembrane region" description="Helical" evidence="9">
    <location>
        <begin position="156"/>
        <end position="173"/>
    </location>
</feature>
<keyword evidence="8 9" id="KW-0472">Membrane</keyword>
<feature type="transmembrane region" description="Helical" evidence="9">
    <location>
        <begin position="271"/>
        <end position="289"/>
    </location>
</feature>
<dbReference type="PANTHER" id="PTHR43394">
    <property type="entry name" value="ATP-DEPENDENT PERMEASE MDL1, MITOCHONDRIAL"/>
    <property type="match status" value="1"/>
</dbReference>
<keyword evidence="2" id="KW-0813">Transport</keyword>
<feature type="domain" description="ABC transporter" evidence="10">
    <location>
        <begin position="330"/>
        <end position="575"/>
    </location>
</feature>
<dbReference type="PROSITE" id="PS50929">
    <property type="entry name" value="ABC_TM1F"/>
    <property type="match status" value="1"/>
</dbReference>
<reference evidence="12 13" key="1">
    <citation type="submission" date="2016-10" db="EMBL/GenBank/DDBJ databases">
        <authorList>
            <person name="de Groot N.N."/>
        </authorList>
    </citation>
    <scope>NUCLEOTIDE SEQUENCE [LARGE SCALE GENOMIC DNA]</scope>
    <source>
        <strain evidence="12 13">AR40</strain>
    </source>
</reference>
<dbReference type="InterPro" id="IPR039421">
    <property type="entry name" value="Type_1_exporter"/>
</dbReference>
<evidence type="ECO:0000259" key="11">
    <source>
        <dbReference type="PROSITE" id="PS50929"/>
    </source>
</evidence>
<dbReference type="PANTHER" id="PTHR43394:SF1">
    <property type="entry name" value="ATP-BINDING CASSETTE SUB-FAMILY B MEMBER 10, MITOCHONDRIAL"/>
    <property type="match status" value="1"/>
</dbReference>
<evidence type="ECO:0000256" key="3">
    <source>
        <dbReference type="ARBA" id="ARBA00022475"/>
    </source>
</evidence>
<evidence type="ECO:0000259" key="10">
    <source>
        <dbReference type="PROSITE" id="PS50893"/>
    </source>
</evidence>
<dbReference type="InterPro" id="IPR011527">
    <property type="entry name" value="ABC1_TM_dom"/>
</dbReference>
<name>A0A1H9V7U3_BUTFI</name>
<dbReference type="Gene3D" id="1.20.1560.10">
    <property type="entry name" value="ABC transporter type 1, transmembrane domain"/>
    <property type="match status" value="1"/>
</dbReference>
<dbReference type="Gene3D" id="3.40.50.300">
    <property type="entry name" value="P-loop containing nucleotide triphosphate hydrolases"/>
    <property type="match status" value="1"/>
</dbReference>
<dbReference type="FunFam" id="3.40.50.300:FF:000854">
    <property type="entry name" value="Multidrug ABC transporter ATP-binding protein"/>
    <property type="match status" value="1"/>
</dbReference>
<feature type="transmembrane region" description="Helical" evidence="9">
    <location>
        <begin position="235"/>
        <end position="259"/>
    </location>
</feature>
<proteinExistence type="predicted"/>
<organism evidence="12 13">
    <name type="scientific">Butyrivibrio fibrisolvens</name>
    <dbReference type="NCBI Taxonomy" id="831"/>
    <lineage>
        <taxon>Bacteria</taxon>
        <taxon>Bacillati</taxon>
        <taxon>Bacillota</taxon>
        <taxon>Clostridia</taxon>
        <taxon>Lachnospirales</taxon>
        <taxon>Lachnospiraceae</taxon>
        <taxon>Butyrivibrio</taxon>
    </lineage>
</organism>
<feature type="transmembrane region" description="Helical" evidence="9">
    <location>
        <begin position="48"/>
        <end position="66"/>
    </location>
</feature>
<dbReference type="GO" id="GO:0005524">
    <property type="term" value="F:ATP binding"/>
    <property type="evidence" value="ECO:0007669"/>
    <property type="project" value="UniProtKB-KW"/>
</dbReference>
<evidence type="ECO:0000256" key="2">
    <source>
        <dbReference type="ARBA" id="ARBA00022448"/>
    </source>
</evidence>
<dbReference type="GO" id="GO:0016887">
    <property type="term" value="F:ATP hydrolysis activity"/>
    <property type="evidence" value="ECO:0007669"/>
    <property type="project" value="InterPro"/>
</dbReference>
<comment type="subcellular location">
    <subcellularLocation>
        <location evidence="1">Cell membrane</location>
        <topology evidence="1">Multi-pass membrane protein</topology>
    </subcellularLocation>
</comment>
<dbReference type="InterPro" id="IPR003593">
    <property type="entry name" value="AAA+_ATPase"/>
</dbReference>
<sequence length="578" mass="64643">MKLIFRYMGKYKGAIFLAIFIKLIGTMSELTLPYILEYMIDTVVPSKNLGQVILWGLLMFAASVFCRQFNVMANKKAIYNAHKVSYDVRGDLFKKTANLSGDKFDEFSLPSLISRMTSDSYNVQSAVQQLQSLCVRAPMMLFGGVVMTLFMDFHLAMILIIMLPFLIGIVFIVSSKGIPMYTKVQQKLDTVVRIMRENITGIRVVKALSKTDYEKRRFSDANIEMARNDVKAGTVMAIPGPFMQMCLNIGLTLVVIYGAKRVDDGLIQPGVILAFLTYFNMITMGVMGLNRIFMSLSKASASADRIDSVLSADDEWVQEKEDYADSSDFISFDNVSFSYGKESKTKGAFAGGKREKAIDGISFSLKKGESLGIIGPTGCGKTTIINLLMRFYDVDEGVIRINGRKVSSFDKDELRQFFGVVFQNDMVFKDSLYNNIDFGRGISREEIESAVKDSLAYDYISELEKGLEYQADIKGANLSGGQKQRLLVARALAGRPQILILDDSSSALDYKTDAAMRRAIRENHKESTLILIAQRVSSVMGMDKIMVMDNGRCIGFGSHNELMESCSVYRETYEMQTT</sequence>
<evidence type="ECO:0000256" key="4">
    <source>
        <dbReference type="ARBA" id="ARBA00022692"/>
    </source>
</evidence>
<dbReference type="Pfam" id="PF00005">
    <property type="entry name" value="ABC_tran"/>
    <property type="match status" value="1"/>
</dbReference>
<evidence type="ECO:0000313" key="13">
    <source>
        <dbReference type="Proteomes" id="UP000182584"/>
    </source>
</evidence>
<dbReference type="Pfam" id="PF00664">
    <property type="entry name" value="ABC_membrane"/>
    <property type="match status" value="1"/>
</dbReference>
<dbReference type="AlphaFoldDB" id="A0A1H9V7U3"/>
<dbReference type="InterPro" id="IPR027417">
    <property type="entry name" value="P-loop_NTPase"/>
</dbReference>
<keyword evidence="7 9" id="KW-1133">Transmembrane helix</keyword>